<dbReference type="CDD" id="cd16917">
    <property type="entry name" value="HATPase_UhpB-NarQ-NarX-like"/>
    <property type="match status" value="1"/>
</dbReference>
<comment type="catalytic activity">
    <reaction evidence="1">
        <text>ATP + protein L-histidine = ADP + protein N-phospho-L-histidine.</text>
        <dbReference type="EC" id="2.7.13.3"/>
    </reaction>
</comment>
<comment type="cofactor">
    <cofactor evidence="2">
        <name>[4Fe-4S] cluster</name>
        <dbReference type="ChEBI" id="CHEBI:49883"/>
    </cofactor>
</comment>
<keyword evidence="20" id="KW-0472">Membrane</keyword>
<dbReference type="GO" id="GO:0000155">
    <property type="term" value="F:phosphorelay sensor kinase activity"/>
    <property type="evidence" value="ECO:0007669"/>
    <property type="project" value="InterPro"/>
</dbReference>
<dbReference type="AlphaFoldDB" id="A0A1A9I2S4"/>
<dbReference type="GO" id="GO:0005524">
    <property type="term" value="F:ATP binding"/>
    <property type="evidence" value="ECO:0007669"/>
    <property type="project" value="UniProtKB-KW"/>
</dbReference>
<dbReference type="EMBL" id="CP015772">
    <property type="protein sequence ID" value="ANH81968.1"/>
    <property type="molecule type" value="Genomic_DNA"/>
</dbReference>
<dbReference type="GO" id="GO:0046872">
    <property type="term" value="F:metal ion binding"/>
    <property type="evidence" value="ECO:0007669"/>
    <property type="project" value="UniProtKB-KW"/>
</dbReference>
<dbReference type="SMART" id="SM00028">
    <property type="entry name" value="TPR"/>
    <property type="match status" value="4"/>
</dbReference>
<dbReference type="InterPro" id="IPR004358">
    <property type="entry name" value="Sig_transdc_His_kin-like_C"/>
</dbReference>
<dbReference type="Proteomes" id="UP000077667">
    <property type="component" value="Chromosome"/>
</dbReference>
<protein>
    <recommendedName>
        <fullName evidence="5">Oxygen sensor histidine kinase NreB</fullName>
        <ecNumber evidence="4">2.7.13.3</ecNumber>
    </recommendedName>
    <alternativeName>
        <fullName evidence="18">Nitrogen regulation protein B</fullName>
    </alternativeName>
</protein>
<dbReference type="PANTHER" id="PTHR24421:SF10">
    <property type="entry name" value="NITRATE_NITRITE SENSOR PROTEIN NARQ"/>
    <property type="match status" value="1"/>
</dbReference>
<dbReference type="Gene3D" id="1.25.40.10">
    <property type="entry name" value="Tetratricopeptide repeat domain"/>
    <property type="match status" value="2"/>
</dbReference>
<keyword evidence="9" id="KW-0808">Transferase</keyword>
<dbReference type="Pfam" id="PF02518">
    <property type="entry name" value="HATPase_c"/>
    <property type="match status" value="1"/>
</dbReference>
<dbReference type="SMART" id="SM00387">
    <property type="entry name" value="HATPase_c"/>
    <property type="match status" value="1"/>
</dbReference>
<keyword evidence="12" id="KW-0418">Kinase</keyword>
<dbReference type="InterPro" id="IPR011990">
    <property type="entry name" value="TPR-like_helical_dom_sf"/>
</dbReference>
<keyword evidence="19" id="KW-0175">Coiled coil</keyword>
<dbReference type="PROSITE" id="PS50109">
    <property type="entry name" value="HIS_KIN"/>
    <property type="match status" value="1"/>
</dbReference>
<evidence type="ECO:0000313" key="23">
    <source>
        <dbReference type="Proteomes" id="UP000077667"/>
    </source>
</evidence>
<evidence type="ECO:0000256" key="3">
    <source>
        <dbReference type="ARBA" id="ARBA00004496"/>
    </source>
</evidence>
<feature type="domain" description="Histidine kinase" evidence="21">
    <location>
        <begin position="480"/>
        <end position="668"/>
    </location>
</feature>
<organism evidence="22 23">
    <name type="scientific">Niabella ginsenosidivorans</name>
    <dbReference type="NCBI Taxonomy" id="1176587"/>
    <lineage>
        <taxon>Bacteria</taxon>
        <taxon>Pseudomonadati</taxon>
        <taxon>Bacteroidota</taxon>
        <taxon>Chitinophagia</taxon>
        <taxon>Chitinophagales</taxon>
        <taxon>Chitinophagaceae</taxon>
        <taxon>Niabella</taxon>
    </lineage>
</organism>
<dbReference type="GO" id="GO:0051539">
    <property type="term" value="F:4 iron, 4 sulfur cluster binding"/>
    <property type="evidence" value="ECO:0007669"/>
    <property type="project" value="UniProtKB-KW"/>
</dbReference>
<evidence type="ECO:0000256" key="18">
    <source>
        <dbReference type="ARBA" id="ARBA00030800"/>
    </source>
</evidence>
<feature type="transmembrane region" description="Helical" evidence="20">
    <location>
        <begin position="421"/>
        <end position="444"/>
    </location>
</feature>
<dbReference type="GO" id="GO:0046983">
    <property type="term" value="F:protein dimerization activity"/>
    <property type="evidence" value="ECO:0007669"/>
    <property type="project" value="InterPro"/>
</dbReference>
<evidence type="ECO:0000256" key="7">
    <source>
        <dbReference type="ARBA" id="ARBA00022490"/>
    </source>
</evidence>
<dbReference type="STRING" id="1176587.A8C56_14205"/>
<gene>
    <name evidence="22" type="ORF">A8C56_14205</name>
</gene>
<feature type="transmembrane region" description="Helical" evidence="20">
    <location>
        <begin position="12"/>
        <end position="29"/>
    </location>
</feature>
<evidence type="ECO:0000256" key="16">
    <source>
        <dbReference type="ARBA" id="ARBA00023014"/>
    </source>
</evidence>
<evidence type="ECO:0000256" key="15">
    <source>
        <dbReference type="ARBA" id="ARBA00023012"/>
    </source>
</evidence>
<dbReference type="InterPro" id="IPR005467">
    <property type="entry name" value="His_kinase_dom"/>
</dbReference>
<dbReference type="InterPro" id="IPR019734">
    <property type="entry name" value="TPR_rpt"/>
</dbReference>
<evidence type="ECO:0000256" key="10">
    <source>
        <dbReference type="ARBA" id="ARBA00022723"/>
    </source>
</evidence>
<dbReference type="OrthoDB" id="617348at2"/>
<evidence type="ECO:0000256" key="20">
    <source>
        <dbReference type="SAM" id="Phobius"/>
    </source>
</evidence>
<sequence length="686" mass="77541">MQEQQRYFIVTYRYLLAVYLLFCGAVSGLCQDPLASPQRLDSLKRALAIQSGNEAGYTLVRIADYYQRLNKGADSAALPYARKAFGVFRSSGNGFGMAWAKFEEGSALMNMRLLDSALAVLQSAKDIPITDTAKRKNELLGTIWNQISAVYDRQGNLETSTAVSLTKALPYFEKAGNQARIASIYSDLGVTFLNFNDYEKAAVYYKKELFDTHIEKKETFYATDFSRLGFCLTRLKRLQEARPCFDSAYRILKNTPMSYPWLKYFYFLGYWEKESGHFSDALANYDQALDAGKKINDTASLVNVLFAKYDLLFMQQKFGDAKKVAYSIKKVNDDLHDTIALNRLTEYKTLWEIEKATGNDKRALGWLEKYTALSDTVSKRNQLVQINDLVNKYQAEKKEKEILQLQSTARQQQLTLNKNRFTSLLLAAGLLITLLLLAGAAVILNNRKKLARQQLLQKENEKQLAVYNAMLEGQEKERSRLSKELHDGLGGMLTGARLRLQSINGQEGNRSIDGVIHQLSGAGSELRRIAHNMMPENLLRFGLNAALRDLCDSLQSSRTGIHFYSSNISKSLPQNEQLIIYRIIQELLNNALKYADATEIIVDCMQDADKVFITVEDNGVGFKNTPEQAEGVGLMNVRNRISYLHGDMVIESEPGQGTTIRITVTVNNRSKDFFINEEGVLRTNKK</sequence>
<dbReference type="PRINTS" id="PR00344">
    <property type="entry name" value="BCTRLSENSOR"/>
</dbReference>
<reference evidence="22 23" key="1">
    <citation type="submission" date="2016-05" db="EMBL/GenBank/DDBJ databases">
        <title>Niabella ginsenosidivorans BS26 whole genome sequencing.</title>
        <authorList>
            <person name="Im W.T."/>
            <person name="Siddiqi M.Z."/>
        </authorList>
    </citation>
    <scope>NUCLEOTIDE SEQUENCE [LARGE SCALE GENOMIC DNA]</scope>
    <source>
        <strain evidence="22 23">BS26</strain>
    </source>
</reference>
<dbReference type="Gene3D" id="1.20.5.1930">
    <property type="match status" value="1"/>
</dbReference>
<keyword evidence="23" id="KW-1185">Reference proteome</keyword>
<dbReference type="GO" id="GO:0016020">
    <property type="term" value="C:membrane"/>
    <property type="evidence" value="ECO:0007669"/>
    <property type="project" value="InterPro"/>
</dbReference>
<keyword evidence="20" id="KW-0812">Transmembrane</keyword>
<evidence type="ECO:0000256" key="4">
    <source>
        <dbReference type="ARBA" id="ARBA00012438"/>
    </source>
</evidence>
<evidence type="ECO:0000256" key="5">
    <source>
        <dbReference type="ARBA" id="ARBA00017322"/>
    </source>
</evidence>
<evidence type="ECO:0000256" key="19">
    <source>
        <dbReference type="SAM" id="Coils"/>
    </source>
</evidence>
<keyword evidence="16" id="KW-0411">Iron-sulfur</keyword>
<dbReference type="Gene3D" id="3.30.565.10">
    <property type="entry name" value="Histidine kinase-like ATPase, C-terminal domain"/>
    <property type="match status" value="1"/>
</dbReference>
<evidence type="ECO:0000256" key="11">
    <source>
        <dbReference type="ARBA" id="ARBA00022741"/>
    </source>
</evidence>
<comment type="subcellular location">
    <subcellularLocation>
        <location evidence="3">Cytoplasm</location>
    </subcellularLocation>
</comment>
<dbReference type="InterPro" id="IPR036890">
    <property type="entry name" value="HATPase_C_sf"/>
</dbReference>
<evidence type="ECO:0000256" key="6">
    <source>
        <dbReference type="ARBA" id="ARBA00022485"/>
    </source>
</evidence>
<proteinExistence type="predicted"/>
<keyword evidence="11" id="KW-0547">Nucleotide-binding</keyword>
<dbReference type="InterPro" id="IPR050482">
    <property type="entry name" value="Sensor_HK_TwoCompSys"/>
</dbReference>
<evidence type="ECO:0000256" key="1">
    <source>
        <dbReference type="ARBA" id="ARBA00000085"/>
    </source>
</evidence>
<feature type="coiled-coil region" evidence="19">
    <location>
        <begin position="386"/>
        <end position="415"/>
    </location>
</feature>
<dbReference type="SUPFAM" id="SSF55874">
    <property type="entry name" value="ATPase domain of HSP90 chaperone/DNA topoisomerase II/histidine kinase"/>
    <property type="match status" value="1"/>
</dbReference>
<evidence type="ECO:0000256" key="12">
    <source>
        <dbReference type="ARBA" id="ARBA00022777"/>
    </source>
</evidence>
<evidence type="ECO:0000259" key="21">
    <source>
        <dbReference type="PROSITE" id="PS50109"/>
    </source>
</evidence>
<dbReference type="EC" id="2.7.13.3" evidence="4"/>
<dbReference type="SUPFAM" id="SSF48452">
    <property type="entry name" value="TPR-like"/>
    <property type="match status" value="2"/>
</dbReference>
<keyword evidence="15" id="KW-0902">Two-component regulatory system</keyword>
<evidence type="ECO:0000256" key="2">
    <source>
        <dbReference type="ARBA" id="ARBA00001966"/>
    </source>
</evidence>
<evidence type="ECO:0000256" key="13">
    <source>
        <dbReference type="ARBA" id="ARBA00022840"/>
    </source>
</evidence>
<evidence type="ECO:0000256" key="14">
    <source>
        <dbReference type="ARBA" id="ARBA00023004"/>
    </source>
</evidence>
<feature type="coiled-coil region" evidence="19">
    <location>
        <begin position="441"/>
        <end position="484"/>
    </location>
</feature>
<dbReference type="InterPro" id="IPR003594">
    <property type="entry name" value="HATPase_dom"/>
</dbReference>
<dbReference type="KEGG" id="nia:A8C56_14205"/>
<dbReference type="PANTHER" id="PTHR24421">
    <property type="entry name" value="NITRATE/NITRITE SENSOR PROTEIN NARX-RELATED"/>
    <property type="match status" value="1"/>
</dbReference>
<keyword evidence="6" id="KW-0004">4Fe-4S</keyword>
<evidence type="ECO:0000256" key="8">
    <source>
        <dbReference type="ARBA" id="ARBA00022553"/>
    </source>
</evidence>
<keyword evidence="14" id="KW-0408">Iron</keyword>
<evidence type="ECO:0000313" key="22">
    <source>
        <dbReference type="EMBL" id="ANH81968.1"/>
    </source>
</evidence>
<name>A0A1A9I2S4_9BACT</name>
<keyword evidence="8" id="KW-0597">Phosphoprotein</keyword>
<keyword evidence="20" id="KW-1133">Transmembrane helix</keyword>
<keyword evidence="10" id="KW-0479">Metal-binding</keyword>
<keyword evidence="7" id="KW-0963">Cytoplasm</keyword>
<dbReference type="InterPro" id="IPR011712">
    <property type="entry name" value="Sig_transdc_His_kin_sub3_dim/P"/>
</dbReference>
<evidence type="ECO:0000256" key="9">
    <source>
        <dbReference type="ARBA" id="ARBA00022679"/>
    </source>
</evidence>
<comment type="function">
    <text evidence="17">Member of the two-component regulatory system NreB/NreC involved in the control of dissimilatory nitrate/nitrite reduction in response to oxygen. NreB functions as a direct oxygen sensor histidine kinase which is autophosphorylated, in the absence of oxygen, probably at the conserved histidine residue, and transfers its phosphate group probably to a conserved aspartate residue of NreC. NreB/NreC activates the expression of the nitrate (narGHJI) and nitrite (nir) reductase operons, as well as the putative nitrate transporter gene narT.</text>
</comment>
<keyword evidence="13" id="KW-0067">ATP-binding</keyword>
<dbReference type="Pfam" id="PF07730">
    <property type="entry name" value="HisKA_3"/>
    <property type="match status" value="1"/>
</dbReference>
<evidence type="ECO:0000256" key="17">
    <source>
        <dbReference type="ARBA" id="ARBA00024827"/>
    </source>
</evidence>
<dbReference type="RefSeq" id="WP_067757285.1">
    <property type="nucleotide sequence ID" value="NZ_CP015772.1"/>
</dbReference>
<dbReference type="GO" id="GO:0005737">
    <property type="term" value="C:cytoplasm"/>
    <property type="evidence" value="ECO:0007669"/>
    <property type="project" value="UniProtKB-SubCell"/>
</dbReference>
<accession>A0A1A9I2S4</accession>